<dbReference type="NCBIfam" id="TIGR01484">
    <property type="entry name" value="HAD-SF-IIB"/>
    <property type="match status" value="1"/>
</dbReference>
<dbReference type="Pfam" id="PF08282">
    <property type="entry name" value="Hydrolase_3"/>
    <property type="match status" value="1"/>
</dbReference>
<dbReference type="PANTHER" id="PTHR10000">
    <property type="entry name" value="PHOSPHOSERINE PHOSPHATASE"/>
    <property type="match status" value="1"/>
</dbReference>
<protein>
    <submittedName>
        <fullName evidence="1">Uncharacterized protein</fullName>
    </submittedName>
</protein>
<dbReference type="AlphaFoldDB" id="A0A3B0PP97"/>
<dbReference type="InterPro" id="IPR036412">
    <property type="entry name" value="HAD-like_sf"/>
</dbReference>
<dbReference type="GO" id="GO:0005829">
    <property type="term" value="C:cytosol"/>
    <property type="evidence" value="ECO:0007669"/>
    <property type="project" value="TreeGrafter"/>
</dbReference>
<dbReference type="InterPro" id="IPR006379">
    <property type="entry name" value="HAD-SF_hydro_IIB"/>
</dbReference>
<dbReference type="KEGG" id="chla:C834K_0409"/>
<gene>
    <name evidence="1" type="ORF">C834K_0409</name>
</gene>
<dbReference type="Gene3D" id="3.30.1240.10">
    <property type="match status" value="1"/>
</dbReference>
<dbReference type="Proteomes" id="UP000258476">
    <property type="component" value="Chromosome"/>
</dbReference>
<dbReference type="OrthoDB" id="20709at2"/>
<evidence type="ECO:0000313" key="1">
    <source>
        <dbReference type="EMBL" id="SYX08870.1"/>
    </source>
</evidence>
<name>A0A3B0PP97_9CHLA</name>
<reference evidence="2" key="1">
    <citation type="submission" date="2017-11" db="EMBL/GenBank/DDBJ databases">
        <authorList>
            <person name="Seth-Smith MB H."/>
        </authorList>
    </citation>
    <scope>NUCLEOTIDE SEQUENCE [LARGE SCALE GENOMIC DNA]</scope>
</reference>
<organism evidence="1 2">
    <name type="scientific">Chlamydia poikilotherma</name>
    <dbReference type="NCBI Taxonomy" id="1967783"/>
    <lineage>
        <taxon>Bacteria</taxon>
        <taxon>Pseudomonadati</taxon>
        <taxon>Chlamydiota</taxon>
        <taxon>Chlamydiia</taxon>
        <taxon>Chlamydiales</taxon>
        <taxon>Chlamydiaceae</taxon>
        <taxon>Chlamydia/Chlamydophila group</taxon>
        <taxon>Chlamydia</taxon>
    </lineage>
</organism>
<accession>A0A3B0PP97</accession>
<dbReference type="SUPFAM" id="SSF56784">
    <property type="entry name" value="HAD-like"/>
    <property type="match status" value="1"/>
</dbReference>
<dbReference type="InterPro" id="IPR023214">
    <property type="entry name" value="HAD_sf"/>
</dbReference>
<keyword evidence="2" id="KW-1185">Reference proteome</keyword>
<dbReference type="Gene3D" id="3.40.50.1000">
    <property type="entry name" value="HAD superfamily/HAD-like"/>
    <property type="match status" value="1"/>
</dbReference>
<evidence type="ECO:0000313" key="2">
    <source>
        <dbReference type="Proteomes" id="UP000258476"/>
    </source>
</evidence>
<proteinExistence type="predicted"/>
<dbReference type="RefSeq" id="WP_117274184.1">
    <property type="nucleotide sequence ID" value="NZ_LS992154.1"/>
</dbReference>
<sequence length="295" mass="34156">MDRLLITDIDGTITHLPHHLDPEIVKNLHYLHNSGWQIFFLTGRYFSYANQLFKDLSIPYLLGCQNGACVWSSEENKFLYFQDIPNEILYALEMCVEDGDVILSIESGAVNQDRYYRFTSCPSEKELLRHLDPVYFPFAKDRERLVESKKLSRDYPHELFAVAKIFGKKNEVEKIQERIIKSKELVENLTITFMRWPFDFDYAILFMTDKSVSKGYAVDRIVDLVYEGEKPFIMASGDDANDIDLIERGDFKIVMNSAPKHMHGIADFLASPAKDLGILPAWEAGIEMYQRIKNS</sequence>
<dbReference type="PANTHER" id="PTHR10000:SF8">
    <property type="entry name" value="HAD SUPERFAMILY HYDROLASE-LIKE, TYPE 3"/>
    <property type="match status" value="1"/>
</dbReference>
<dbReference type="GO" id="GO:0000287">
    <property type="term" value="F:magnesium ion binding"/>
    <property type="evidence" value="ECO:0007669"/>
    <property type="project" value="TreeGrafter"/>
</dbReference>
<dbReference type="EMBL" id="LS992154">
    <property type="protein sequence ID" value="SYX08870.1"/>
    <property type="molecule type" value="Genomic_DNA"/>
</dbReference>
<dbReference type="GO" id="GO:0016791">
    <property type="term" value="F:phosphatase activity"/>
    <property type="evidence" value="ECO:0007669"/>
    <property type="project" value="TreeGrafter"/>
</dbReference>